<dbReference type="Pfam" id="PF07690">
    <property type="entry name" value="MFS_1"/>
    <property type="match status" value="1"/>
</dbReference>
<name>A0A0F3RTH3_9LACO</name>
<evidence type="ECO:0000313" key="9">
    <source>
        <dbReference type="EMBL" id="KJW13205.1"/>
    </source>
</evidence>
<evidence type="ECO:0000256" key="5">
    <source>
        <dbReference type="ARBA" id="ARBA00022989"/>
    </source>
</evidence>
<feature type="transmembrane region" description="Helical" evidence="7">
    <location>
        <begin position="100"/>
        <end position="121"/>
    </location>
</feature>
<feature type="transmembrane region" description="Helical" evidence="7">
    <location>
        <begin position="162"/>
        <end position="184"/>
    </location>
</feature>
<dbReference type="AlphaFoldDB" id="A0A0F3RTH3"/>
<dbReference type="GO" id="GO:0005886">
    <property type="term" value="C:plasma membrane"/>
    <property type="evidence" value="ECO:0007669"/>
    <property type="project" value="UniProtKB-SubCell"/>
</dbReference>
<feature type="transmembrane region" description="Helical" evidence="7">
    <location>
        <begin position="360"/>
        <end position="378"/>
    </location>
</feature>
<dbReference type="InterPro" id="IPR011701">
    <property type="entry name" value="MFS"/>
</dbReference>
<feature type="transmembrane region" description="Helical" evidence="7">
    <location>
        <begin position="74"/>
        <end position="94"/>
    </location>
</feature>
<dbReference type="InterPro" id="IPR036259">
    <property type="entry name" value="MFS_trans_sf"/>
</dbReference>
<evidence type="ECO:0000256" key="1">
    <source>
        <dbReference type="ARBA" id="ARBA00004651"/>
    </source>
</evidence>
<dbReference type="STRING" id="216463.VC81_04165"/>
<feature type="domain" description="Major facilitator superfamily (MFS) profile" evidence="8">
    <location>
        <begin position="205"/>
        <end position="390"/>
    </location>
</feature>
<evidence type="ECO:0000256" key="4">
    <source>
        <dbReference type="ARBA" id="ARBA00022692"/>
    </source>
</evidence>
<dbReference type="RefSeq" id="WP_045806906.1">
    <property type="nucleotide sequence ID" value="NZ_JZCR01000009.1"/>
</dbReference>
<comment type="subcellular location">
    <subcellularLocation>
        <location evidence="1">Cell membrane</location>
        <topology evidence="1">Multi-pass membrane protein</topology>
    </subcellularLocation>
</comment>
<dbReference type="EMBL" id="JZCR01000009">
    <property type="protein sequence ID" value="KJW13205.1"/>
    <property type="molecule type" value="Genomic_DNA"/>
</dbReference>
<reference evidence="9 10" key="1">
    <citation type="submission" date="2015-03" db="EMBL/GenBank/DDBJ databases">
        <authorList>
            <person name="Zheng J."/>
            <person name="Ganezle M."/>
        </authorList>
    </citation>
    <scope>NUCLEOTIDE SEQUENCE [LARGE SCALE GENOMIC DNA]</scope>
    <source>
        <strain evidence="9 10">LP38</strain>
    </source>
</reference>
<proteinExistence type="predicted"/>
<feature type="transmembrane region" description="Helical" evidence="7">
    <location>
        <begin position="205"/>
        <end position="223"/>
    </location>
</feature>
<comment type="caution">
    <text evidence="9">The sequence shown here is derived from an EMBL/GenBank/DDBJ whole genome shotgun (WGS) entry which is preliminary data.</text>
</comment>
<keyword evidence="5 7" id="KW-1133">Transmembrane helix</keyword>
<dbReference type="InterPro" id="IPR020846">
    <property type="entry name" value="MFS_dom"/>
</dbReference>
<evidence type="ECO:0000256" key="7">
    <source>
        <dbReference type="SAM" id="Phobius"/>
    </source>
</evidence>
<keyword evidence="3" id="KW-1003">Cell membrane</keyword>
<feature type="transmembrane region" description="Helical" evidence="7">
    <location>
        <begin position="41"/>
        <end position="62"/>
    </location>
</feature>
<dbReference type="PROSITE" id="PS50850">
    <property type="entry name" value="MFS"/>
    <property type="match status" value="1"/>
</dbReference>
<feature type="transmembrane region" description="Helical" evidence="7">
    <location>
        <begin position="272"/>
        <end position="289"/>
    </location>
</feature>
<feature type="transmembrane region" description="Helical" evidence="7">
    <location>
        <begin position="133"/>
        <end position="156"/>
    </location>
</feature>
<dbReference type="InterPro" id="IPR050171">
    <property type="entry name" value="MFS_Transporters"/>
</dbReference>
<dbReference type="PATRIC" id="fig|216463.3.peg.2661"/>
<evidence type="ECO:0000259" key="8">
    <source>
        <dbReference type="PROSITE" id="PS50850"/>
    </source>
</evidence>
<dbReference type="OrthoDB" id="3268460at2"/>
<keyword evidence="6 7" id="KW-0472">Membrane</keyword>
<evidence type="ECO:0000256" key="2">
    <source>
        <dbReference type="ARBA" id="ARBA00022448"/>
    </source>
</evidence>
<gene>
    <name evidence="9" type="ORF">VC81_04165</name>
</gene>
<dbReference type="SUPFAM" id="SSF103473">
    <property type="entry name" value="MFS general substrate transporter"/>
    <property type="match status" value="1"/>
</dbReference>
<dbReference type="Gene3D" id="1.20.1250.20">
    <property type="entry name" value="MFS general substrate transporter like domains"/>
    <property type="match status" value="2"/>
</dbReference>
<keyword evidence="4 7" id="KW-0812">Transmembrane</keyword>
<sequence length="390" mass="43177">MGKTKQEVSLMGILAATLLLNAAAACMWPLTTVYMHNQLHQTLALAGVALLGMSLCMIFGNWFGGWLFDHWSPFWSGIVGTLCSMVPMTLLIFFHGWPVFGIMLLFIGLGDGIVMTVVNSFAATVTTISSRKVFNYLYIGMNLGVVIGTLMVGYLMAHGVVLVFSVAAIFYLVLLLILLFDFNVQPVTTKLEHTQGPAKPAHLKLIWLIALMVFCLYLSYSLWESVISVHMTNLGISFEKYSLLWTLNGLMIVFGQPLANRLGANFKLSTQIYAGTLVFVLSFLILVFAKSYATFVITMIILTVGEMTGFPGIPAWIDSLAGNNDKGKYQGIYNMAISFGRAVGPLYGGLLIEYGSYRSLFWSVTTIMLLSLAAVVWHNQRIQHRRIKQD</sequence>
<keyword evidence="2" id="KW-0813">Transport</keyword>
<evidence type="ECO:0000313" key="10">
    <source>
        <dbReference type="Proteomes" id="UP000033491"/>
    </source>
</evidence>
<dbReference type="Proteomes" id="UP000033491">
    <property type="component" value="Unassembled WGS sequence"/>
</dbReference>
<evidence type="ECO:0000256" key="6">
    <source>
        <dbReference type="ARBA" id="ARBA00023136"/>
    </source>
</evidence>
<dbReference type="GO" id="GO:0022857">
    <property type="term" value="F:transmembrane transporter activity"/>
    <property type="evidence" value="ECO:0007669"/>
    <property type="project" value="InterPro"/>
</dbReference>
<dbReference type="PANTHER" id="PTHR23517">
    <property type="entry name" value="RESISTANCE PROTEIN MDTM, PUTATIVE-RELATED-RELATED"/>
    <property type="match status" value="1"/>
</dbReference>
<feature type="transmembrane region" description="Helical" evidence="7">
    <location>
        <begin position="243"/>
        <end position="260"/>
    </location>
</feature>
<dbReference type="CDD" id="cd17329">
    <property type="entry name" value="MFS_MdtH_MDR_like"/>
    <property type="match status" value="1"/>
</dbReference>
<organism evidence="9 10">
    <name type="scientific">Levilactobacillus spicheri</name>
    <dbReference type="NCBI Taxonomy" id="216463"/>
    <lineage>
        <taxon>Bacteria</taxon>
        <taxon>Bacillati</taxon>
        <taxon>Bacillota</taxon>
        <taxon>Bacilli</taxon>
        <taxon>Lactobacillales</taxon>
        <taxon>Lactobacillaceae</taxon>
        <taxon>Levilactobacillus</taxon>
    </lineage>
</organism>
<evidence type="ECO:0000256" key="3">
    <source>
        <dbReference type="ARBA" id="ARBA00022475"/>
    </source>
</evidence>
<dbReference type="PROSITE" id="PS51257">
    <property type="entry name" value="PROKAR_LIPOPROTEIN"/>
    <property type="match status" value="1"/>
</dbReference>
<protein>
    <submittedName>
        <fullName evidence="9">MFS transporter</fullName>
    </submittedName>
</protein>
<dbReference type="PANTHER" id="PTHR23517:SF10">
    <property type="entry name" value="MAJOR FACILITATOR SUPERFAMILY (MFS) PROFILE DOMAIN-CONTAINING PROTEIN"/>
    <property type="match status" value="1"/>
</dbReference>
<accession>A0A0F3RTH3</accession>